<dbReference type="Gene3D" id="1.10.101.10">
    <property type="entry name" value="PGBD-like superfamily/PGBD"/>
    <property type="match status" value="1"/>
</dbReference>
<dbReference type="PROSITE" id="PS51257">
    <property type="entry name" value="PROKAR_LIPOPROTEIN"/>
    <property type="match status" value="1"/>
</dbReference>
<dbReference type="Pfam" id="PF01471">
    <property type="entry name" value="PG_binding_1"/>
    <property type="match status" value="1"/>
</dbReference>
<keyword evidence="1" id="KW-0732">Signal</keyword>
<protein>
    <submittedName>
        <fullName evidence="3">Putative peptidoglycan binding protein</fullName>
    </submittedName>
</protein>
<evidence type="ECO:0000313" key="3">
    <source>
        <dbReference type="EMBL" id="PRY94474.1"/>
    </source>
</evidence>
<feature type="domain" description="Peptidoglycan binding-like" evidence="2">
    <location>
        <begin position="114"/>
        <end position="156"/>
    </location>
</feature>
<feature type="signal peptide" evidence="1">
    <location>
        <begin position="1"/>
        <end position="15"/>
    </location>
</feature>
<sequence>MRALVPILAAALAVAACGPGRGPAPGSPLGPEVRREARPIGTIPAGPGAAGAIAPPGADPALCWDRAEDPARVVSRSVQVRMPGGGLVTRTRQRIAQARRDVWFETPCAPALTAELVASLQRALTARGLYDGRIDGAMDDEVRRAVLAFQAPRGLAAGTLSMEAARALGLVPVAAERQPGTARGPATDP</sequence>
<evidence type="ECO:0000313" key="4">
    <source>
        <dbReference type="Proteomes" id="UP000238801"/>
    </source>
</evidence>
<gene>
    <name evidence="3" type="ORF">BCF33_0064</name>
</gene>
<dbReference type="AlphaFoldDB" id="A0A2T0X6H6"/>
<dbReference type="InterPro" id="IPR036366">
    <property type="entry name" value="PGBDSf"/>
</dbReference>
<reference evidence="3 4" key="1">
    <citation type="submission" date="2018-03" db="EMBL/GenBank/DDBJ databases">
        <title>Genomic Encyclopedia of Archaeal and Bacterial Type Strains, Phase II (KMG-II): from individual species to whole genera.</title>
        <authorList>
            <person name="Goeker M."/>
        </authorList>
    </citation>
    <scope>NUCLEOTIDE SEQUENCE [LARGE SCALE GENOMIC DNA]</scope>
    <source>
        <strain evidence="3 4">DSM 29318</strain>
    </source>
</reference>
<accession>A0A2T0X6H6</accession>
<dbReference type="InterPro" id="IPR036365">
    <property type="entry name" value="PGBD-like_sf"/>
</dbReference>
<dbReference type="SUPFAM" id="SSF47090">
    <property type="entry name" value="PGBD-like"/>
    <property type="match status" value="1"/>
</dbReference>
<name>A0A2T0X6H6_9RHOB</name>
<dbReference type="EMBL" id="PVTT01000001">
    <property type="protein sequence ID" value="PRY94474.1"/>
    <property type="molecule type" value="Genomic_DNA"/>
</dbReference>
<comment type="caution">
    <text evidence="3">The sequence shown here is derived from an EMBL/GenBank/DDBJ whole genome shotgun (WGS) entry which is preliminary data.</text>
</comment>
<dbReference type="Proteomes" id="UP000238801">
    <property type="component" value="Unassembled WGS sequence"/>
</dbReference>
<evidence type="ECO:0000259" key="2">
    <source>
        <dbReference type="Pfam" id="PF01471"/>
    </source>
</evidence>
<proteinExistence type="predicted"/>
<dbReference type="RefSeq" id="WP_245883669.1">
    <property type="nucleotide sequence ID" value="NZ_PVTT01000001.1"/>
</dbReference>
<evidence type="ECO:0000256" key="1">
    <source>
        <dbReference type="SAM" id="SignalP"/>
    </source>
</evidence>
<keyword evidence="4" id="KW-1185">Reference proteome</keyword>
<feature type="chain" id="PRO_5015578841" evidence="1">
    <location>
        <begin position="16"/>
        <end position="189"/>
    </location>
</feature>
<dbReference type="InterPro" id="IPR002477">
    <property type="entry name" value="Peptidoglycan-bd-like"/>
</dbReference>
<organism evidence="3 4">
    <name type="scientific">Hasllibacter halocynthiae</name>
    <dbReference type="NCBI Taxonomy" id="595589"/>
    <lineage>
        <taxon>Bacteria</taxon>
        <taxon>Pseudomonadati</taxon>
        <taxon>Pseudomonadota</taxon>
        <taxon>Alphaproteobacteria</taxon>
        <taxon>Rhodobacterales</taxon>
        <taxon>Roseobacteraceae</taxon>
        <taxon>Hasllibacter</taxon>
    </lineage>
</organism>